<keyword evidence="4" id="KW-1185">Reference proteome</keyword>
<evidence type="ECO:0000256" key="1">
    <source>
        <dbReference type="SAM" id="Phobius"/>
    </source>
</evidence>
<accession>A0A4Y2HEH8</accession>
<dbReference type="AlphaFoldDB" id="A0A4Y2HEH8"/>
<feature type="domain" description="Reverse transcriptase Ty1/copia-type" evidence="2">
    <location>
        <begin position="12"/>
        <end position="91"/>
    </location>
</feature>
<gene>
    <name evidence="3" type="ORF">AVEN_147636_1</name>
</gene>
<dbReference type="Pfam" id="PF07727">
    <property type="entry name" value="RVT_2"/>
    <property type="match status" value="1"/>
</dbReference>
<comment type="caution">
    <text evidence="3">The sequence shown here is derived from an EMBL/GenBank/DDBJ whole genome shotgun (WGS) entry which is preliminary data.</text>
</comment>
<reference evidence="3 4" key="1">
    <citation type="journal article" date="2019" name="Sci. Rep.">
        <title>Orb-weaving spider Araneus ventricosus genome elucidates the spidroin gene catalogue.</title>
        <authorList>
            <person name="Kono N."/>
            <person name="Nakamura H."/>
            <person name="Ohtoshi R."/>
            <person name="Moran D.A.P."/>
            <person name="Shinohara A."/>
            <person name="Yoshida Y."/>
            <person name="Fujiwara M."/>
            <person name="Mori M."/>
            <person name="Tomita M."/>
            <person name="Arakawa K."/>
        </authorList>
    </citation>
    <scope>NUCLEOTIDE SEQUENCE [LARGE SCALE GENOMIC DNA]</scope>
</reference>
<dbReference type="Proteomes" id="UP000499080">
    <property type="component" value="Unassembled WGS sequence"/>
</dbReference>
<organism evidence="3 4">
    <name type="scientific">Araneus ventricosus</name>
    <name type="common">Orbweaver spider</name>
    <name type="synonym">Epeira ventricosa</name>
    <dbReference type="NCBI Taxonomy" id="182803"/>
    <lineage>
        <taxon>Eukaryota</taxon>
        <taxon>Metazoa</taxon>
        <taxon>Ecdysozoa</taxon>
        <taxon>Arthropoda</taxon>
        <taxon>Chelicerata</taxon>
        <taxon>Arachnida</taxon>
        <taxon>Araneae</taxon>
        <taxon>Araneomorphae</taxon>
        <taxon>Entelegynae</taxon>
        <taxon>Araneoidea</taxon>
        <taxon>Araneidae</taxon>
        <taxon>Araneus</taxon>
    </lineage>
</organism>
<proteinExistence type="predicted"/>
<keyword evidence="1" id="KW-0472">Membrane</keyword>
<protein>
    <recommendedName>
        <fullName evidence="2">Reverse transcriptase Ty1/copia-type domain-containing protein</fullName>
    </recommendedName>
</protein>
<feature type="transmembrane region" description="Helical" evidence="1">
    <location>
        <begin position="69"/>
        <end position="89"/>
    </location>
</feature>
<evidence type="ECO:0000313" key="4">
    <source>
        <dbReference type="Proteomes" id="UP000499080"/>
    </source>
</evidence>
<dbReference type="EMBL" id="BGPR01001884">
    <property type="protein sequence ID" value="GBM63704.1"/>
    <property type="molecule type" value="Genomic_DNA"/>
</dbReference>
<keyword evidence="1" id="KW-1133">Transmembrane helix</keyword>
<dbReference type="InterPro" id="IPR013103">
    <property type="entry name" value="RVT_2"/>
</dbReference>
<sequence>MEEELGVLKERNVYDIVQQPQNTKVIGCRWIFKLKQDSKGTVQKYQARLVAQGHRQVPGLDYFDTFSPVVNYACLDLFMSLLVISMGWVHKHFRCKVCLFI</sequence>
<evidence type="ECO:0000313" key="3">
    <source>
        <dbReference type="EMBL" id="GBM63704.1"/>
    </source>
</evidence>
<dbReference type="OrthoDB" id="8048783at2759"/>
<keyword evidence="1" id="KW-0812">Transmembrane</keyword>
<name>A0A4Y2HEH8_ARAVE</name>
<evidence type="ECO:0000259" key="2">
    <source>
        <dbReference type="Pfam" id="PF07727"/>
    </source>
</evidence>